<proteinExistence type="predicted"/>
<evidence type="ECO:0000256" key="1">
    <source>
        <dbReference type="SAM" id="MobiDB-lite"/>
    </source>
</evidence>
<sequence length="29" mass="3140">MLEHHEEATQHGSRSQASPHTTAAAVVKE</sequence>
<dbReference type="AlphaFoldDB" id="A0A699YH15"/>
<organism evidence="2 3">
    <name type="scientific">Haematococcus lacustris</name>
    <name type="common">Green alga</name>
    <name type="synonym">Haematococcus pluvialis</name>
    <dbReference type="NCBI Taxonomy" id="44745"/>
    <lineage>
        <taxon>Eukaryota</taxon>
        <taxon>Viridiplantae</taxon>
        <taxon>Chlorophyta</taxon>
        <taxon>core chlorophytes</taxon>
        <taxon>Chlorophyceae</taxon>
        <taxon>CS clade</taxon>
        <taxon>Chlamydomonadales</taxon>
        <taxon>Haematococcaceae</taxon>
        <taxon>Haematococcus</taxon>
    </lineage>
</organism>
<feature type="compositionally biased region" description="Polar residues" evidence="1">
    <location>
        <begin position="10"/>
        <end position="21"/>
    </location>
</feature>
<feature type="non-terminal residue" evidence="2">
    <location>
        <position position="1"/>
    </location>
</feature>
<keyword evidence="3" id="KW-1185">Reference proteome</keyword>
<protein>
    <submittedName>
        <fullName evidence="2">Uncharacterized protein</fullName>
    </submittedName>
</protein>
<reference evidence="2 3" key="1">
    <citation type="submission" date="2020-02" db="EMBL/GenBank/DDBJ databases">
        <title>Draft genome sequence of Haematococcus lacustris strain NIES-144.</title>
        <authorList>
            <person name="Morimoto D."/>
            <person name="Nakagawa S."/>
            <person name="Yoshida T."/>
            <person name="Sawayama S."/>
        </authorList>
    </citation>
    <scope>NUCLEOTIDE SEQUENCE [LARGE SCALE GENOMIC DNA]</scope>
    <source>
        <strain evidence="2 3">NIES-144</strain>
    </source>
</reference>
<dbReference type="Proteomes" id="UP000485058">
    <property type="component" value="Unassembled WGS sequence"/>
</dbReference>
<feature type="region of interest" description="Disordered" evidence="1">
    <location>
        <begin position="1"/>
        <end position="29"/>
    </location>
</feature>
<comment type="caution">
    <text evidence="2">The sequence shown here is derived from an EMBL/GenBank/DDBJ whole genome shotgun (WGS) entry which is preliminary data.</text>
</comment>
<evidence type="ECO:0000313" key="3">
    <source>
        <dbReference type="Proteomes" id="UP000485058"/>
    </source>
</evidence>
<gene>
    <name evidence="2" type="ORF">HaLaN_04518</name>
</gene>
<dbReference type="EMBL" id="BLLF01000230">
    <property type="protein sequence ID" value="GFH09393.1"/>
    <property type="molecule type" value="Genomic_DNA"/>
</dbReference>
<name>A0A699YH15_HAELA</name>
<accession>A0A699YH15</accession>
<evidence type="ECO:0000313" key="2">
    <source>
        <dbReference type="EMBL" id="GFH09393.1"/>
    </source>
</evidence>